<name>A0A6P5AWU5_BOSIN</name>
<feature type="region of interest" description="Disordered" evidence="6">
    <location>
        <begin position="438"/>
        <end position="669"/>
    </location>
</feature>
<keyword evidence="5" id="KW-0206">Cytoskeleton</keyword>
<accession>A0A6P5AWU5</accession>
<feature type="compositionally biased region" description="Polar residues" evidence="6">
    <location>
        <begin position="32"/>
        <end position="46"/>
    </location>
</feature>
<dbReference type="Proteomes" id="UP001652663">
    <property type="component" value="Chromosome X"/>
</dbReference>
<feature type="compositionally biased region" description="Low complexity" evidence="6">
    <location>
        <begin position="495"/>
        <end position="533"/>
    </location>
</feature>
<evidence type="ECO:0000256" key="6">
    <source>
        <dbReference type="SAM" id="MobiDB-lite"/>
    </source>
</evidence>
<feature type="region of interest" description="Disordered" evidence="6">
    <location>
        <begin position="193"/>
        <end position="235"/>
    </location>
</feature>
<keyword evidence="4" id="KW-0175">Coiled coil</keyword>
<comment type="subcellular location">
    <subcellularLocation>
        <location evidence="1">Cytoplasm</location>
        <location evidence="1">Cytoskeleton</location>
    </subcellularLocation>
</comment>
<dbReference type="Pfam" id="PF05672">
    <property type="entry name" value="MAP7"/>
    <property type="match status" value="1"/>
</dbReference>
<keyword evidence="7" id="KW-1185">Reference proteome</keyword>
<reference evidence="8" key="1">
    <citation type="submission" date="2025-08" db="UniProtKB">
        <authorList>
            <consortium name="RefSeq"/>
        </authorList>
    </citation>
    <scope>IDENTIFICATION</scope>
    <source>
        <tissue evidence="8">Blood</tissue>
    </source>
</reference>
<dbReference type="PANTHER" id="PTHR15073:SF5">
    <property type="entry name" value="MAP7 DOMAIN-CONTAINING PROTEIN 3"/>
    <property type="match status" value="1"/>
</dbReference>
<dbReference type="CTD" id="79649"/>
<dbReference type="GO" id="GO:0000226">
    <property type="term" value="P:microtubule cytoskeleton organization"/>
    <property type="evidence" value="ECO:0007669"/>
    <property type="project" value="InterPro"/>
</dbReference>
<feature type="compositionally biased region" description="Acidic residues" evidence="6">
    <location>
        <begin position="547"/>
        <end position="557"/>
    </location>
</feature>
<feature type="compositionally biased region" description="Polar residues" evidence="6">
    <location>
        <begin position="857"/>
        <end position="866"/>
    </location>
</feature>
<dbReference type="GeneID" id="109555080"/>
<feature type="compositionally biased region" description="Polar residues" evidence="6">
    <location>
        <begin position="193"/>
        <end position="203"/>
    </location>
</feature>
<organism evidence="7 8">
    <name type="scientific">Bos indicus</name>
    <name type="common">Zebu</name>
    <dbReference type="NCBI Taxonomy" id="9915"/>
    <lineage>
        <taxon>Eukaryota</taxon>
        <taxon>Metazoa</taxon>
        <taxon>Chordata</taxon>
        <taxon>Craniata</taxon>
        <taxon>Vertebrata</taxon>
        <taxon>Euteleostomi</taxon>
        <taxon>Mammalia</taxon>
        <taxon>Eutheria</taxon>
        <taxon>Laurasiatheria</taxon>
        <taxon>Artiodactyla</taxon>
        <taxon>Ruminantia</taxon>
        <taxon>Pecora</taxon>
        <taxon>Bovidae</taxon>
        <taxon>Bovinae</taxon>
        <taxon>Bos</taxon>
    </lineage>
</organism>
<dbReference type="GO" id="GO:0015630">
    <property type="term" value="C:microtubule cytoskeleton"/>
    <property type="evidence" value="ECO:0007669"/>
    <property type="project" value="InterPro"/>
</dbReference>
<evidence type="ECO:0000313" key="7">
    <source>
        <dbReference type="Proteomes" id="UP001652663"/>
    </source>
</evidence>
<evidence type="ECO:0000256" key="2">
    <source>
        <dbReference type="ARBA" id="ARBA00007525"/>
    </source>
</evidence>
<comment type="similarity">
    <text evidence="2">Belongs to the MAP7 family.</text>
</comment>
<evidence type="ECO:0000313" key="8">
    <source>
        <dbReference type="RefSeq" id="XP_019811198.2"/>
    </source>
</evidence>
<proteinExistence type="inferred from homology"/>
<feature type="region of interest" description="Disordered" evidence="6">
    <location>
        <begin position="68"/>
        <end position="132"/>
    </location>
</feature>
<gene>
    <name evidence="8" type="primary">MAP7D3</name>
</gene>
<feature type="region of interest" description="Disordered" evidence="6">
    <location>
        <begin position="942"/>
        <end position="992"/>
    </location>
</feature>
<evidence type="ECO:0000256" key="5">
    <source>
        <dbReference type="ARBA" id="ARBA00023212"/>
    </source>
</evidence>
<feature type="compositionally biased region" description="Basic and acidic residues" evidence="6">
    <location>
        <begin position="837"/>
        <end position="856"/>
    </location>
</feature>
<feature type="region of interest" description="Disordered" evidence="6">
    <location>
        <begin position="28"/>
        <end position="56"/>
    </location>
</feature>
<evidence type="ECO:0000256" key="1">
    <source>
        <dbReference type="ARBA" id="ARBA00004245"/>
    </source>
</evidence>
<dbReference type="InterPro" id="IPR051483">
    <property type="entry name" value="MAP7_domain-containing"/>
</dbReference>
<dbReference type="InterPro" id="IPR008604">
    <property type="entry name" value="MAP7_fam"/>
</dbReference>
<feature type="compositionally biased region" description="Polar residues" evidence="6">
    <location>
        <begin position="647"/>
        <end position="669"/>
    </location>
</feature>
<dbReference type="PANTHER" id="PTHR15073">
    <property type="entry name" value="MICROTUBULE-ASSOCIATED PROTEIN"/>
    <property type="match status" value="1"/>
</dbReference>
<evidence type="ECO:0000256" key="3">
    <source>
        <dbReference type="ARBA" id="ARBA00022490"/>
    </source>
</evidence>
<dbReference type="RefSeq" id="XP_019811198.2">
    <property type="nucleotide sequence ID" value="XM_019955639.2"/>
</dbReference>
<sequence length="1051" mass="117540">MAERAGGGTSLRGLRERMVAAANAIAEERRSQGSFSSLPSQPSNIKSPFKPVIDGSVLKNDIKQRLAKERREEKKRQDDANKETQLLEKERKSKIVYEKQMEEKQRKLREQKEKDEQRRISAEKKRNEMLEEEREKFKAVLHRTLERSSRVDRQKRWSWAGYTTVNSQNKTVNKHSTSTEKLEQGTCGLHRQMSSTGLQNSVAKKTPEKRRSSSLNRRCSRLHSSTETEQVEEKRSGIHSVIQYVNIPLLRHSSDELKSTIVPRQSTAVMPFQEKVNVEAPPEVSVEAFPEETMKKHPKVSVETFLEASMKEHPGVNVEALAEESMKEHPGVNVEALAEESMKEHPKVRVDALLEVSMKEHPAVSVEALPEESMKEHPAVSVEALAEESMKEHPKVRVDALLKVSMKEHPEVSVEALVEASMKEHPAVNVEALAEASMKEHPKVSVDSLPEVSTEEHPKVSVEALPEVNMEGPCANVETSPETSEDLSLEAHVGPSPEVSMDSSPDVSVNPSPEVSMDSSQEVSTEASSEASVDISPEASMVTLPEESVETSPEESVEAFSAASMDALPEGSVEVLPKEPTKGPSEASVEAPLETSPEVTVEISSKKSEMDEQPSNPITKKRIPPSQIPCYRWSSSPTRRWRPPSPISASRQIQKNCPPSPSPGTSKQSTQFCFSYKVIPTQRTVFAQNALGTMGMKSKAVSNTINNSEAPSQKDMICEESGNKGTPGPKNAEEATKILAEKRRLAREQKEKEERLQKEMEQRKMKDVAKKVDDGQEDEFSKFGDGQQPKEMKKRESQEQEDQKVELQKSDAKIKAQEEADKRKKEHERIMLQNLQERLERKKRIEEIMKRTRKPDSNASKATETLSSDAYEEDEADDEDESESDGDSFDDVHPSATINGVDSSPKPKTHVKNVKNTSKFLDVTSSHIHKETKAFLNTDMKTFRQKGVKDPLNQTKSTRSSTKRPTNRAAKTGKAETSSTMRPSRSSHSEVQKWVCDRIINFSRETEPPVSSFPPESPKLQLRGSVTSCLSHQPPIDNKNRSKSVPAPSDM</sequence>
<evidence type="ECO:0000256" key="4">
    <source>
        <dbReference type="ARBA" id="ARBA00023054"/>
    </source>
</evidence>
<feature type="compositionally biased region" description="Basic and acidic residues" evidence="6">
    <location>
        <begin position="731"/>
        <end position="830"/>
    </location>
</feature>
<keyword evidence="3" id="KW-0963">Cytoplasm</keyword>
<feature type="compositionally biased region" description="Acidic residues" evidence="6">
    <location>
        <begin position="870"/>
        <end position="889"/>
    </location>
</feature>
<feature type="compositionally biased region" description="Low complexity" evidence="6">
    <location>
        <begin position="977"/>
        <end position="986"/>
    </location>
</feature>
<feature type="compositionally biased region" description="Low complexity" evidence="6">
    <location>
        <begin position="213"/>
        <end position="225"/>
    </location>
</feature>
<feature type="region of interest" description="Disordered" evidence="6">
    <location>
        <begin position="704"/>
        <end position="917"/>
    </location>
</feature>
<feature type="region of interest" description="Disordered" evidence="6">
    <location>
        <begin position="1005"/>
        <end position="1051"/>
    </location>
</feature>
<protein>
    <submittedName>
        <fullName evidence="8">MAP7 domain-containing protein 3 isoform X2</fullName>
    </submittedName>
</protein>